<evidence type="ECO:0000256" key="1">
    <source>
        <dbReference type="ARBA" id="ARBA00022737"/>
    </source>
</evidence>
<keyword evidence="2" id="KW-0611">Plant defense</keyword>
<accession>A0A0A9HSG0</accession>
<dbReference type="SUPFAM" id="SSF52540">
    <property type="entry name" value="P-loop containing nucleoside triphosphate hydrolases"/>
    <property type="match status" value="1"/>
</dbReference>
<dbReference type="PRINTS" id="PR00364">
    <property type="entry name" value="DISEASERSIST"/>
</dbReference>
<dbReference type="InterPro" id="IPR055414">
    <property type="entry name" value="LRR_R13L4/SHOC2-like"/>
</dbReference>
<protein>
    <submittedName>
        <fullName evidence="5">Uncharacterized protein</fullName>
    </submittedName>
</protein>
<dbReference type="PANTHER" id="PTHR23155">
    <property type="entry name" value="DISEASE RESISTANCE PROTEIN RP"/>
    <property type="match status" value="1"/>
</dbReference>
<dbReference type="InterPro" id="IPR036388">
    <property type="entry name" value="WH-like_DNA-bd_sf"/>
</dbReference>
<dbReference type="FunFam" id="1.10.10.10:FF:000322">
    <property type="entry name" value="Probable disease resistance protein At1g63360"/>
    <property type="match status" value="1"/>
</dbReference>
<dbReference type="GO" id="GO:0042742">
    <property type="term" value="P:defense response to bacterium"/>
    <property type="evidence" value="ECO:0007669"/>
    <property type="project" value="UniProtKB-ARBA"/>
</dbReference>
<feature type="domain" description="Disease resistance R13L4/SHOC-2-like LRR" evidence="4">
    <location>
        <begin position="210"/>
        <end position="516"/>
    </location>
</feature>
<reference evidence="5" key="2">
    <citation type="journal article" date="2015" name="Data Brief">
        <title>Shoot transcriptome of the giant reed, Arundo donax.</title>
        <authorList>
            <person name="Barrero R.A."/>
            <person name="Guerrero F.D."/>
            <person name="Moolhuijzen P."/>
            <person name="Goolsby J.A."/>
            <person name="Tidwell J."/>
            <person name="Bellgard S.E."/>
            <person name="Bellgard M.I."/>
        </authorList>
    </citation>
    <scope>NUCLEOTIDE SEQUENCE</scope>
    <source>
        <tissue evidence="5">Shoot tissue taken approximately 20 cm above the soil surface</tissue>
    </source>
</reference>
<dbReference type="SUPFAM" id="SSF52058">
    <property type="entry name" value="L domain-like"/>
    <property type="match status" value="1"/>
</dbReference>
<dbReference type="GO" id="GO:0002758">
    <property type="term" value="P:innate immune response-activating signaling pathway"/>
    <property type="evidence" value="ECO:0007669"/>
    <property type="project" value="UniProtKB-ARBA"/>
</dbReference>
<keyword evidence="1" id="KW-0677">Repeat</keyword>
<proteinExistence type="predicted"/>
<dbReference type="AlphaFoldDB" id="A0A0A9HSG0"/>
<dbReference type="InterPro" id="IPR032675">
    <property type="entry name" value="LRR_dom_sf"/>
</dbReference>
<dbReference type="GO" id="GO:0009626">
    <property type="term" value="P:plant-type hypersensitive response"/>
    <property type="evidence" value="ECO:0007669"/>
    <property type="project" value="UniProtKB-ARBA"/>
</dbReference>
<feature type="domain" description="Disease resistance protein winged helix" evidence="3">
    <location>
        <begin position="73"/>
        <end position="143"/>
    </location>
</feature>
<sequence>MVEKCDGLPLALVVIGSILSLKTKSIKEWKLFYDQLIWELHRNENLNHVGKILNLSYKYLPVYLKNCFLYCAMFPEDYLIHRKRLIRFCISEGFIEQGACSLEDIAEGYLGELVRRSMLHVVETNSFGRMKCLRMHDLVRELAIFQSAKESFSTIFDGNHRVIQEGLDSCRVSMLQCGKGIPSSIDPFRLRTFITCYRCMALSSWYSSIFSKSKYLAVLDLSYLPIEVVTDSVGELFNLRLLCLDGTNVKELPKSMTKLQNLQTLSLERTKLLNFPQGFSKLKKLRYLFALQLLDVTDNFFSSWEAVEPFKGLWNLNELQTLGAIKASELFVAKLGNLSQLRALSISDVRSKHCAQLCVSLSKMHQLSRLRISACNEDELLQLDDLTFPNPPQTLELYGRLSEGTLESPFFSSHGSQLLQMKLSWCQFVESPVTHLSKLSKLSELTLTQAYTGQQLDFHADWFLNLKRIHLRDLPHVNQIYIHEGALVSLEHLCISGLLELREVPVGVDFLKSLKETLLVRTLILQSICGRLSLIISHMCT</sequence>
<evidence type="ECO:0000313" key="5">
    <source>
        <dbReference type="EMBL" id="JAE37836.1"/>
    </source>
</evidence>
<name>A0A0A9HSG0_ARUDO</name>
<dbReference type="InterPro" id="IPR044974">
    <property type="entry name" value="Disease_R_plants"/>
</dbReference>
<dbReference type="PANTHER" id="PTHR23155:SF1232">
    <property type="entry name" value="OS09G0270700 PROTEIN"/>
    <property type="match status" value="1"/>
</dbReference>
<dbReference type="Gene3D" id="1.10.8.430">
    <property type="entry name" value="Helical domain of apoptotic protease-activating factors"/>
    <property type="match status" value="1"/>
</dbReference>
<dbReference type="Gene3D" id="3.80.10.10">
    <property type="entry name" value="Ribonuclease Inhibitor"/>
    <property type="match status" value="2"/>
</dbReference>
<dbReference type="Gene3D" id="1.10.10.10">
    <property type="entry name" value="Winged helix-like DNA-binding domain superfamily/Winged helix DNA-binding domain"/>
    <property type="match status" value="1"/>
</dbReference>
<dbReference type="InterPro" id="IPR058922">
    <property type="entry name" value="WHD_DRP"/>
</dbReference>
<dbReference type="InterPro" id="IPR027417">
    <property type="entry name" value="P-loop_NTPase"/>
</dbReference>
<organism evidence="5">
    <name type="scientific">Arundo donax</name>
    <name type="common">Giant reed</name>
    <name type="synonym">Donax arundinaceus</name>
    <dbReference type="NCBI Taxonomy" id="35708"/>
    <lineage>
        <taxon>Eukaryota</taxon>
        <taxon>Viridiplantae</taxon>
        <taxon>Streptophyta</taxon>
        <taxon>Embryophyta</taxon>
        <taxon>Tracheophyta</taxon>
        <taxon>Spermatophyta</taxon>
        <taxon>Magnoliopsida</taxon>
        <taxon>Liliopsida</taxon>
        <taxon>Poales</taxon>
        <taxon>Poaceae</taxon>
        <taxon>PACMAD clade</taxon>
        <taxon>Arundinoideae</taxon>
        <taxon>Arundineae</taxon>
        <taxon>Arundo</taxon>
    </lineage>
</organism>
<evidence type="ECO:0000259" key="4">
    <source>
        <dbReference type="Pfam" id="PF23598"/>
    </source>
</evidence>
<evidence type="ECO:0000256" key="2">
    <source>
        <dbReference type="ARBA" id="ARBA00022821"/>
    </source>
</evidence>
<dbReference type="InterPro" id="IPR042197">
    <property type="entry name" value="Apaf_helical"/>
</dbReference>
<dbReference type="Pfam" id="PF23559">
    <property type="entry name" value="WHD_DRP"/>
    <property type="match status" value="1"/>
</dbReference>
<evidence type="ECO:0000259" key="3">
    <source>
        <dbReference type="Pfam" id="PF23559"/>
    </source>
</evidence>
<dbReference type="EMBL" id="GBRH01160060">
    <property type="protein sequence ID" value="JAE37836.1"/>
    <property type="molecule type" value="Transcribed_RNA"/>
</dbReference>
<dbReference type="GO" id="GO:0043531">
    <property type="term" value="F:ADP binding"/>
    <property type="evidence" value="ECO:0007669"/>
    <property type="project" value="InterPro"/>
</dbReference>
<reference evidence="5" key="1">
    <citation type="submission" date="2014-09" db="EMBL/GenBank/DDBJ databases">
        <authorList>
            <person name="Magalhaes I.L.F."/>
            <person name="Oliveira U."/>
            <person name="Santos F.R."/>
            <person name="Vidigal T.H.D.A."/>
            <person name="Brescovit A.D."/>
            <person name="Santos A.J."/>
        </authorList>
    </citation>
    <scope>NUCLEOTIDE SEQUENCE</scope>
    <source>
        <tissue evidence="5">Shoot tissue taken approximately 20 cm above the soil surface</tissue>
    </source>
</reference>
<dbReference type="Pfam" id="PF23598">
    <property type="entry name" value="LRR_14"/>
    <property type="match status" value="1"/>
</dbReference>